<keyword evidence="11" id="KW-0812">Transmembrane</keyword>
<keyword evidence="8" id="KW-0460">Magnesium</keyword>
<evidence type="ECO:0000256" key="5">
    <source>
        <dbReference type="ARBA" id="ARBA00022723"/>
    </source>
</evidence>
<dbReference type="InterPro" id="IPR005135">
    <property type="entry name" value="Endo/exonuclease/phosphatase"/>
</dbReference>
<evidence type="ECO:0000256" key="11">
    <source>
        <dbReference type="SAM" id="Phobius"/>
    </source>
</evidence>
<keyword evidence="10" id="KW-0539">Nucleus</keyword>
<dbReference type="Pfam" id="PF03372">
    <property type="entry name" value="Exo_endo_phos"/>
    <property type="match status" value="1"/>
</dbReference>
<dbReference type="OrthoDB" id="387657at2759"/>
<evidence type="ECO:0000256" key="9">
    <source>
        <dbReference type="ARBA" id="ARBA00023204"/>
    </source>
</evidence>
<evidence type="ECO:0000256" key="8">
    <source>
        <dbReference type="ARBA" id="ARBA00022842"/>
    </source>
</evidence>
<evidence type="ECO:0000313" key="13">
    <source>
        <dbReference type="EMBL" id="KAF6033605.1"/>
    </source>
</evidence>
<dbReference type="Gene3D" id="3.60.10.10">
    <property type="entry name" value="Endonuclease/exonuclease/phosphatase"/>
    <property type="match status" value="1"/>
</dbReference>
<comment type="cofactor">
    <cofactor evidence="1">
        <name>Mn(2+)</name>
        <dbReference type="ChEBI" id="CHEBI:29035"/>
    </cofactor>
</comment>
<dbReference type="GO" id="GO:0046872">
    <property type="term" value="F:metal ion binding"/>
    <property type="evidence" value="ECO:0007669"/>
    <property type="project" value="UniProtKB-KW"/>
</dbReference>
<evidence type="ECO:0000256" key="7">
    <source>
        <dbReference type="ARBA" id="ARBA00022801"/>
    </source>
</evidence>
<dbReference type="GO" id="GO:0003697">
    <property type="term" value="F:single-stranded DNA binding"/>
    <property type="evidence" value="ECO:0007669"/>
    <property type="project" value="TreeGrafter"/>
</dbReference>
<evidence type="ECO:0000256" key="10">
    <source>
        <dbReference type="ARBA" id="ARBA00023242"/>
    </source>
</evidence>
<comment type="cofactor">
    <cofactor evidence="2">
        <name>Mg(2+)</name>
        <dbReference type="ChEBI" id="CHEBI:18420"/>
    </cofactor>
</comment>
<evidence type="ECO:0000256" key="1">
    <source>
        <dbReference type="ARBA" id="ARBA00001936"/>
    </source>
</evidence>
<keyword evidence="5" id="KW-0479">Metal-binding</keyword>
<dbReference type="GO" id="GO:0004518">
    <property type="term" value="F:nuclease activity"/>
    <property type="evidence" value="ECO:0007669"/>
    <property type="project" value="UniProtKB-KW"/>
</dbReference>
<dbReference type="PANTHER" id="PTHR15822:SF4">
    <property type="entry name" value="TYROSYL-DNA PHOSPHODIESTERASE 2"/>
    <property type="match status" value="1"/>
</dbReference>
<dbReference type="InterPro" id="IPR051547">
    <property type="entry name" value="TDP2-like"/>
</dbReference>
<feature type="transmembrane region" description="Helical" evidence="11">
    <location>
        <begin position="188"/>
        <end position="204"/>
    </location>
</feature>
<evidence type="ECO:0000256" key="4">
    <source>
        <dbReference type="ARBA" id="ARBA00022722"/>
    </source>
</evidence>
<keyword evidence="7" id="KW-0378">Hydrolase</keyword>
<keyword evidence="14" id="KW-1185">Reference proteome</keyword>
<evidence type="ECO:0000256" key="3">
    <source>
        <dbReference type="ARBA" id="ARBA00004322"/>
    </source>
</evidence>
<keyword evidence="9" id="KW-0234">DNA repair</keyword>
<gene>
    <name evidence="13" type="ORF">EB796_008083</name>
</gene>
<comment type="subcellular location">
    <subcellularLocation>
        <location evidence="3">Nucleus</location>
        <location evidence="3">PML body</location>
    </subcellularLocation>
</comment>
<accession>A0A7J7K5Y1</accession>
<reference evidence="13" key="1">
    <citation type="submission" date="2020-06" db="EMBL/GenBank/DDBJ databases">
        <title>Draft genome of Bugula neritina, a colonial animal packing powerful symbionts and potential medicines.</title>
        <authorList>
            <person name="Rayko M."/>
        </authorList>
    </citation>
    <scope>NUCLEOTIDE SEQUENCE [LARGE SCALE GENOMIC DNA]</scope>
    <source>
        <strain evidence="13">Kwan_BN1</strain>
    </source>
</reference>
<dbReference type="SUPFAM" id="SSF56219">
    <property type="entry name" value="DNase I-like"/>
    <property type="match status" value="1"/>
</dbReference>
<evidence type="ECO:0000256" key="2">
    <source>
        <dbReference type="ARBA" id="ARBA00001946"/>
    </source>
</evidence>
<keyword evidence="6" id="KW-0227">DNA damage</keyword>
<feature type="domain" description="Endonuclease/exonuclease/phosphatase" evidence="12">
    <location>
        <begin position="12"/>
        <end position="112"/>
    </location>
</feature>
<evidence type="ECO:0000259" key="12">
    <source>
        <dbReference type="Pfam" id="PF03372"/>
    </source>
</evidence>
<proteinExistence type="predicted"/>
<dbReference type="GO" id="GO:0006302">
    <property type="term" value="P:double-strand break repair"/>
    <property type="evidence" value="ECO:0007669"/>
    <property type="project" value="TreeGrafter"/>
</dbReference>
<dbReference type="GO" id="GO:0005737">
    <property type="term" value="C:cytoplasm"/>
    <property type="evidence" value="ECO:0007669"/>
    <property type="project" value="TreeGrafter"/>
</dbReference>
<comment type="caution">
    <text evidence="13">The sequence shown here is derived from an EMBL/GenBank/DDBJ whole genome shotgun (WGS) entry which is preliminary data.</text>
</comment>
<sequence length="297" mass="33835">MIARYNHLQPFDEYAGHRAVQAFTFSQFVKHTSVSCDAVIVMGDFNTAATETPYRILRSNAVLNDAWLVKNGECADGEGCTSDALHNCFRTNYSSGILPHGERIDYIMYRANERIDLQLFECRVIKDKIPGTNLDYSDHQPVVARMSIKKNITAGQVPMPDSDVRLSCLQELIDTVDKGSARARYSKYFYFVMSLICLMMLLVSRERYLGDFGDTFHTILEIIQLHLIVSKRAALWPSWRLLAYGCLPSPPDGKNEYTGGRSVTLKFWLKGQSQQRSKSLTKHTEIRRKPTLYVTGR</sequence>
<evidence type="ECO:0000256" key="6">
    <source>
        <dbReference type="ARBA" id="ARBA00022763"/>
    </source>
</evidence>
<protein>
    <submittedName>
        <fullName evidence="13">SMPD2</fullName>
    </submittedName>
</protein>
<dbReference type="GO" id="GO:0070260">
    <property type="term" value="F:5'-tyrosyl-DNA phosphodiesterase activity"/>
    <property type="evidence" value="ECO:0007669"/>
    <property type="project" value="TreeGrafter"/>
</dbReference>
<dbReference type="GO" id="GO:0016605">
    <property type="term" value="C:PML body"/>
    <property type="evidence" value="ECO:0007669"/>
    <property type="project" value="UniProtKB-SubCell"/>
</dbReference>
<dbReference type="Proteomes" id="UP000593567">
    <property type="component" value="Unassembled WGS sequence"/>
</dbReference>
<keyword evidence="11" id="KW-0472">Membrane</keyword>
<dbReference type="AlphaFoldDB" id="A0A7J7K5Y1"/>
<dbReference type="PANTHER" id="PTHR15822">
    <property type="entry name" value="TRAF AND TNF RECEPTOR-ASSOCIATED PROTEIN"/>
    <property type="match status" value="1"/>
</dbReference>
<keyword evidence="11" id="KW-1133">Transmembrane helix</keyword>
<organism evidence="13 14">
    <name type="scientific">Bugula neritina</name>
    <name type="common">Brown bryozoan</name>
    <name type="synonym">Sertularia neritina</name>
    <dbReference type="NCBI Taxonomy" id="10212"/>
    <lineage>
        <taxon>Eukaryota</taxon>
        <taxon>Metazoa</taxon>
        <taxon>Spiralia</taxon>
        <taxon>Lophotrochozoa</taxon>
        <taxon>Bryozoa</taxon>
        <taxon>Gymnolaemata</taxon>
        <taxon>Cheilostomatida</taxon>
        <taxon>Flustrina</taxon>
        <taxon>Buguloidea</taxon>
        <taxon>Bugulidae</taxon>
        <taxon>Bugula</taxon>
    </lineage>
</organism>
<evidence type="ECO:0000313" key="14">
    <source>
        <dbReference type="Proteomes" id="UP000593567"/>
    </source>
</evidence>
<dbReference type="EMBL" id="VXIV02001283">
    <property type="protein sequence ID" value="KAF6033605.1"/>
    <property type="molecule type" value="Genomic_DNA"/>
</dbReference>
<dbReference type="InterPro" id="IPR036691">
    <property type="entry name" value="Endo/exonu/phosph_ase_sf"/>
</dbReference>
<name>A0A7J7K5Y1_BUGNE</name>
<keyword evidence="4" id="KW-0540">Nuclease</keyword>